<dbReference type="RefSeq" id="WP_042311503.1">
    <property type="nucleotide sequence ID" value="NZ_CP026111.1"/>
</dbReference>
<organism evidence="2 3">
    <name type="scientific">Paraburkholderia terrae</name>
    <dbReference type="NCBI Taxonomy" id="311230"/>
    <lineage>
        <taxon>Bacteria</taxon>
        <taxon>Pseudomonadati</taxon>
        <taxon>Pseudomonadota</taxon>
        <taxon>Betaproteobacteria</taxon>
        <taxon>Burkholderiales</taxon>
        <taxon>Burkholderiaceae</taxon>
        <taxon>Paraburkholderia</taxon>
    </lineage>
</organism>
<proteinExistence type="predicted"/>
<dbReference type="OrthoDB" id="9903935at2"/>
<protein>
    <submittedName>
        <fullName evidence="2">Uncharacterized protein</fullName>
    </submittedName>
</protein>
<feature type="region of interest" description="Disordered" evidence="1">
    <location>
        <begin position="30"/>
        <end position="59"/>
    </location>
</feature>
<accession>A0A2I8EIY5</accession>
<name>A0A2I8EIY5_9BURK</name>
<dbReference type="KEGG" id="pter:C2L65_07495"/>
<feature type="compositionally biased region" description="Basic and acidic residues" evidence="1">
    <location>
        <begin position="30"/>
        <end position="42"/>
    </location>
</feature>
<evidence type="ECO:0000313" key="3">
    <source>
        <dbReference type="Proteomes" id="UP000243502"/>
    </source>
</evidence>
<dbReference type="Proteomes" id="UP000243502">
    <property type="component" value="Chromosome 1"/>
</dbReference>
<dbReference type="EMBL" id="CP026111">
    <property type="protein sequence ID" value="AUT59460.1"/>
    <property type="molecule type" value="Genomic_DNA"/>
</dbReference>
<dbReference type="AlphaFoldDB" id="A0A2I8EIY5"/>
<evidence type="ECO:0000313" key="2">
    <source>
        <dbReference type="EMBL" id="AUT59460.1"/>
    </source>
</evidence>
<reference evidence="2 3" key="1">
    <citation type="submission" date="2018-01" db="EMBL/GenBank/DDBJ databases">
        <title>Species boundaries and ecological features among Paraburkholderia terrae DSMZ17804T, P. hospita DSMZ17164T and P. caribensis DSMZ13236T.</title>
        <authorList>
            <person name="Pratama A.A."/>
        </authorList>
    </citation>
    <scope>NUCLEOTIDE SEQUENCE [LARGE SCALE GENOMIC DNA]</scope>
    <source>
        <strain evidence="2 3">DSM 17804</strain>
    </source>
</reference>
<evidence type="ECO:0000256" key="1">
    <source>
        <dbReference type="SAM" id="MobiDB-lite"/>
    </source>
</evidence>
<sequence>MQLDLVLITKAILGEFFLAMSLPIAAVGEPTRDRSETLRLDAGHAPTKENSSPLRDSAPLVIPDKINENRHGF</sequence>
<gene>
    <name evidence="2" type="ORF">C2L65_07495</name>
</gene>